<dbReference type="Proteomes" id="UP001190700">
    <property type="component" value="Unassembled WGS sequence"/>
</dbReference>
<dbReference type="PRINTS" id="PR00315">
    <property type="entry name" value="ELONGATNFCT"/>
</dbReference>
<feature type="non-terminal residue" evidence="2">
    <location>
        <position position="1"/>
    </location>
</feature>
<gene>
    <name evidence="2" type="ORF">CYMTET_30834</name>
</gene>
<dbReference type="GO" id="GO:0005829">
    <property type="term" value="C:cytosol"/>
    <property type="evidence" value="ECO:0007669"/>
    <property type="project" value="TreeGrafter"/>
</dbReference>
<reference evidence="2 3" key="1">
    <citation type="journal article" date="2015" name="Genome Biol. Evol.">
        <title>Comparative Genomics of a Bacterivorous Green Alga Reveals Evolutionary Causalities and Consequences of Phago-Mixotrophic Mode of Nutrition.</title>
        <authorList>
            <person name="Burns J.A."/>
            <person name="Paasch A."/>
            <person name="Narechania A."/>
            <person name="Kim E."/>
        </authorList>
    </citation>
    <scope>NUCLEOTIDE SEQUENCE [LARGE SCALE GENOMIC DNA]</scope>
    <source>
        <strain evidence="2 3">PLY_AMNH</strain>
    </source>
</reference>
<dbReference type="GO" id="GO:0003924">
    <property type="term" value="F:GTPase activity"/>
    <property type="evidence" value="ECO:0007669"/>
    <property type="project" value="InterPro"/>
</dbReference>
<dbReference type="GO" id="GO:0005525">
    <property type="term" value="F:GTP binding"/>
    <property type="evidence" value="ECO:0007669"/>
    <property type="project" value="InterPro"/>
</dbReference>
<evidence type="ECO:0000313" key="2">
    <source>
        <dbReference type="EMBL" id="KAK3260194.1"/>
    </source>
</evidence>
<dbReference type="PROSITE" id="PS51722">
    <property type="entry name" value="G_TR_2"/>
    <property type="match status" value="1"/>
</dbReference>
<dbReference type="AlphaFoldDB" id="A0AAE0KTT3"/>
<dbReference type="Gene3D" id="3.40.50.300">
    <property type="entry name" value="P-loop containing nucleotide triphosphate hydrolases"/>
    <property type="match status" value="1"/>
</dbReference>
<dbReference type="InterPro" id="IPR027417">
    <property type="entry name" value="P-loop_NTPase"/>
</dbReference>
<comment type="caution">
    <text evidence="2">The sequence shown here is derived from an EMBL/GenBank/DDBJ whole genome shotgun (WGS) entry which is preliminary data.</text>
</comment>
<organism evidence="2 3">
    <name type="scientific">Cymbomonas tetramitiformis</name>
    <dbReference type="NCBI Taxonomy" id="36881"/>
    <lineage>
        <taxon>Eukaryota</taxon>
        <taxon>Viridiplantae</taxon>
        <taxon>Chlorophyta</taxon>
        <taxon>Pyramimonadophyceae</taxon>
        <taxon>Pyramimonadales</taxon>
        <taxon>Pyramimonadaceae</taxon>
        <taxon>Cymbomonas</taxon>
    </lineage>
</organism>
<dbReference type="InterPro" id="IPR005225">
    <property type="entry name" value="Small_GTP-bd"/>
</dbReference>
<dbReference type="NCBIfam" id="TIGR00231">
    <property type="entry name" value="small_GTP"/>
    <property type="match status" value="1"/>
</dbReference>
<evidence type="ECO:0000259" key="1">
    <source>
        <dbReference type="PROSITE" id="PS51722"/>
    </source>
</evidence>
<dbReference type="InterPro" id="IPR000795">
    <property type="entry name" value="T_Tr_GTP-bd_dom"/>
</dbReference>
<accession>A0AAE0KTT3</accession>
<dbReference type="PANTHER" id="PTHR42908">
    <property type="entry name" value="TRANSLATION ELONGATION FACTOR-RELATED"/>
    <property type="match status" value="1"/>
</dbReference>
<dbReference type="Gene3D" id="2.40.30.10">
    <property type="entry name" value="Translation factors"/>
    <property type="match status" value="1"/>
</dbReference>
<proteinExistence type="predicted"/>
<evidence type="ECO:0000313" key="3">
    <source>
        <dbReference type="Proteomes" id="UP001190700"/>
    </source>
</evidence>
<name>A0AAE0KTT3_9CHLO</name>
<dbReference type="InterPro" id="IPR031157">
    <property type="entry name" value="G_TR_CS"/>
</dbReference>
<feature type="domain" description="Tr-type G" evidence="1">
    <location>
        <begin position="14"/>
        <end position="224"/>
    </location>
</feature>
<dbReference type="InterPro" id="IPR009000">
    <property type="entry name" value="Transl_B-barrel_sf"/>
</dbReference>
<dbReference type="EMBL" id="LGRX02018029">
    <property type="protein sequence ID" value="KAK3260194.1"/>
    <property type="molecule type" value="Genomic_DNA"/>
</dbReference>
<keyword evidence="3" id="KW-1185">Reference proteome</keyword>
<dbReference type="PROSITE" id="PS00301">
    <property type="entry name" value="G_TR_1"/>
    <property type="match status" value="1"/>
</dbReference>
<dbReference type="PANTHER" id="PTHR42908:SF8">
    <property type="entry name" value="TR-TYPE G DOMAIN-CONTAINING PROTEIN"/>
    <property type="match status" value="1"/>
</dbReference>
<protein>
    <recommendedName>
        <fullName evidence="1">Tr-type G domain-containing protein</fullName>
    </recommendedName>
</protein>
<dbReference type="SUPFAM" id="SSF52540">
    <property type="entry name" value="P-loop containing nucleoside triphosphate hydrolases"/>
    <property type="match status" value="1"/>
</dbReference>
<dbReference type="Pfam" id="PF00009">
    <property type="entry name" value="GTP_EFTU"/>
    <property type="match status" value="1"/>
</dbReference>
<dbReference type="SUPFAM" id="SSF50447">
    <property type="entry name" value="Translation proteins"/>
    <property type="match status" value="1"/>
</dbReference>
<dbReference type="GO" id="GO:1990904">
    <property type="term" value="C:ribonucleoprotein complex"/>
    <property type="evidence" value="ECO:0007669"/>
    <property type="project" value="TreeGrafter"/>
</dbReference>
<sequence>AYSNTKSYSTDAPSRIRDFAIVAHVDHGKTTLMDKLLSQCNQNVSTERIMDNNALEKERGITISSKYTCFKWKEHTFNAVDTPGHADFGGEVERVLSMVDGCVLLCDAMEGPLAQTKFVVSKALAKGLQPLIVLNKVDRPAVTEEQCLSVESDLFDLFANLGATDQQLDFKVLYASAREGIATYSFDRTRALLAQKEAGNPGPLEEAGMNDLLDAIMEHVPSPQGVCLQLLIPRRDPADHFRMLVTMIERDAFMGRLVTGRVMSGTAKVGDHIKSLSRTGELKEDSKVTKIFTRQAMSKVPCATPLPTE</sequence>